<dbReference type="SMART" id="SM00507">
    <property type="entry name" value="HNHc"/>
    <property type="match status" value="1"/>
</dbReference>
<keyword evidence="3" id="KW-0378">Hydrolase</keyword>
<dbReference type="GO" id="GO:0003676">
    <property type="term" value="F:nucleic acid binding"/>
    <property type="evidence" value="ECO:0007669"/>
    <property type="project" value="InterPro"/>
</dbReference>
<evidence type="ECO:0000313" key="3">
    <source>
        <dbReference type="EMBL" id="TCP48547.1"/>
    </source>
</evidence>
<evidence type="ECO:0000259" key="2">
    <source>
        <dbReference type="SMART" id="SM00507"/>
    </source>
</evidence>
<dbReference type="GO" id="GO:0008270">
    <property type="term" value="F:zinc ion binding"/>
    <property type="evidence" value="ECO:0007669"/>
    <property type="project" value="InterPro"/>
</dbReference>
<organism evidence="3 4">
    <name type="scientific">Tamaricihabitans halophyticus</name>
    <dbReference type="NCBI Taxonomy" id="1262583"/>
    <lineage>
        <taxon>Bacteria</taxon>
        <taxon>Bacillati</taxon>
        <taxon>Actinomycetota</taxon>
        <taxon>Actinomycetes</taxon>
        <taxon>Pseudonocardiales</taxon>
        <taxon>Pseudonocardiaceae</taxon>
        <taxon>Tamaricihabitans</taxon>
    </lineage>
</organism>
<comment type="caution">
    <text evidence="3">The sequence shown here is derived from an EMBL/GenBank/DDBJ whole genome shotgun (WGS) entry which is preliminary data.</text>
</comment>
<evidence type="ECO:0000256" key="1">
    <source>
        <dbReference type="SAM" id="MobiDB-lite"/>
    </source>
</evidence>
<feature type="region of interest" description="Disordered" evidence="1">
    <location>
        <begin position="1"/>
        <end position="56"/>
    </location>
</feature>
<keyword evidence="3" id="KW-0255">Endonuclease</keyword>
<evidence type="ECO:0000313" key="4">
    <source>
        <dbReference type="Proteomes" id="UP000294911"/>
    </source>
</evidence>
<name>A0A4R2QHC3_9PSEU</name>
<proteinExistence type="predicted"/>
<keyword evidence="3" id="KW-0540">Nuclease</keyword>
<keyword evidence="4" id="KW-1185">Reference proteome</keyword>
<dbReference type="FunFam" id="1.10.30.50:FF:000001">
    <property type="entry name" value="HNH endonuclease"/>
    <property type="match status" value="1"/>
</dbReference>
<dbReference type="PANTHER" id="PTHR33877:SF2">
    <property type="entry name" value="OS07G0170200 PROTEIN"/>
    <property type="match status" value="1"/>
</dbReference>
<dbReference type="InterPro" id="IPR002711">
    <property type="entry name" value="HNH"/>
</dbReference>
<dbReference type="CDD" id="cd00085">
    <property type="entry name" value="HNHc"/>
    <property type="match status" value="1"/>
</dbReference>
<protein>
    <submittedName>
        <fullName evidence="3">5-methylcytosine-specific restriction endonuclease McrA</fullName>
    </submittedName>
</protein>
<dbReference type="EMBL" id="SLXQ01000010">
    <property type="protein sequence ID" value="TCP48547.1"/>
    <property type="molecule type" value="Genomic_DNA"/>
</dbReference>
<dbReference type="InterPro" id="IPR052892">
    <property type="entry name" value="NA-targeting_endonuclease"/>
</dbReference>
<dbReference type="Proteomes" id="UP000294911">
    <property type="component" value="Unassembled WGS sequence"/>
</dbReference>
<sequence length="235" mass="25597">MPDRHPTRIGAPDRAVTRAASEGTLRSGPGTALRSWSRSPETGSLDPAAENGAQHRSGLAASVPWARRRVLLLNATFEPLTALPMRRAIVLLVCGKAEIVHGDPTGMVLHSARSNVLVPSVIKLSSYVRVPYRGQAPLTRAGLMHRDRYRCVYCGARAETIDHVVPRSRGGAHSWQNCVASCAKCNHRKADKLLTELGWRLCTTPSAPRGMHWRLLADVPDADPLWRPYLGAPAA</sequence>
<dbReference type="InterPro" id="IPR003615">
    <property type="entry name" value="HNH_nuc"/>
</dbReference>
<gene>
    <name evidence="3" type="ORF">EV191_110105</name>
</gene>
<dbReference type="GO" id="GO:0004519">
    <property type="term" value="F:endonuclease activity"/>
    <property type="evidence" value="ECO:0007669"/>
    <property type="project" value="UniProtKB-KW"/>
</dbReference>
<reference evidence="3 4" key="1">
    <citation type="submission" date="2019-03" db="EMBL/GenBank/DDBJ databases">
        <title>Genomic Encyclopedia of Type Strains, Phase IV (KMG-IV): sequencing the most valuable type-strain genomes for metagenomic binning, comparative biology and taxonomic classification.</title>
        <authorList>
            <person name="Goeker M."/>
        </authorList>
    </citation>
    <scope>NUCLEOTIDE SEQUENCE [LARGE SCALE GENOMIC DNA]</scope>
    <source>
        <strain evidence="3 4">DSM 45765</strain>
    </source>
</reference>
<dbReference type="AlphaFoldDB" id="A0A4R2QHC3"/>
<feature type="domain" description="HNH nuclease" evidence="2">
    <location>
        <begin position="138"/>
        <end position="187"/>
    </location>
</feature>
<accession>A0A4R2QHC3</accession>
<dbReference type="Gene3D" id="1.10.30.50">
    <property type="match status" value="1"/>
</dbReference>
<dbReference type="PANTHER" id="PTHR33877">
    <property type="entry name" value="SLL1193 PROTEIN"/>
    <property type="match status" value="1"/>
</dbReference>
<dbReference type="Pfam" id="PF01844">
    <property type="entry name" value="HNH"/>
    <property type="match status" value="1"/>
</dbReference>